<feature type="domain" description="VWA-like" evidence="1">
    <location>
        <begin position="8"/>
        <end position="75"/>
    </location>
</feature>
<dbReference type="EMBL" id="CBKE010000132">
    <property type="protein sequence ID" value="CDF04726.1"/>
    <property type="molecule type" value="Genomic_DNA"/>
</dbReference>
<name>R7MWK6_MEGEL</name>
<dbReference type="AlphaFoldDB" id="R7MWK6"/>
<dbReference type="InterPro" id="IPR018698">
    <property type="entry name" value="VWA-like_dom"/>
</dbReference>
<reference evidence="2" key="1">
    <citation type="submission" date="2012-11" db="EMBL/GenBank/DDBJ databases">
        <title>Dependencies among metagenomic species, viruses, plasmids and units of genetic variation.</title>
        <authorList>
            <person name="Nielsen H.B."/>
            <person name="Almeida M."/>
            <person name="Juncker A.S."/>
            <person name="Rasmussen S."/>
            <person name="Li J."/>
            <person name="Sunagawa S."/>
            <person name="Plichta D."/>
            <person name="Gautier L."/>
            <person name="Le Chatelier E."/>
            <person name="Peletier E."/>
            <person name="Bonde I."/>
            <person name="Nielsen T."/>
            <person name="Manichanh C."/>
            <person name="Arumugam M."/>
            <person name="Batto J."/>
            <person name="Santos M.B.Q.D."/>
            <person name="Blom N."/>
            <person name="Borruel N."/>
            <person name="Burgdorf K.S."/>
            <person name="Boumezbeur F."/>
            <person name="Casellas F."/>
            <person name="Dore J."/>
            <person name="Guarner F."/>
            <person name="Hansen T."/>
            <person name="Hildebrand F."/>
            <person name="Kaas R.S."/>
            <person name="Kennedy S."/>
            <person name="Kristiansen K."/>
            <person name="Kultima J.R."/>
            <person name="Leonard P."/>
            <person name="Levenez F."/>
            <person name="Lund O."/>
            <person name="Moumen B."/>
            <person name="Le Paslier D."/>
            <person name="Pons N."/>
            <person name="Pedersen O."/>
            <person name="Prifti E."/>
            <person name="Qin J."/>
            <person name="Raes J."/>
            <person name="Tap J."/>
            <person name="Tims S."/>
            <person name="Ussery D.W."/>
            <person name="Yamada T."/>
            <person name="MetaHit consortium"/>
            <person name="Renault P."/>
            <person name="Sicheritz-Ponten T."/>
            <person name="Bork P."/>
            <person name="Wang J."/>
            <person name="Brunak S."/>
            <person name="Ehrlich S.D."/>
        </authorList>
    </citation>
    <scope>NUCLEOTIDE SEQUENCE [LARGE SCALE GENOMIC DNA]</scope>
</reference>
<comment type="caution">
    <text evidence="2">The sequence shown here is derived from an EMBL/GenBank/DDBJ whole genome shotgun (WGS) entry which is preliminary data.</text>
</comment>
<sequence length="106" mass="11944">MDDVRGRLDIRGGTAYSPVFTYANTQRVDLVVYFTDGKGEEKLQTPPKGYKVLWVLSGKGDKLSLKKPFGLVKRLTKLPEYDPSLDFDDVEKGGFSMNHQEDISMP</sequence>
<evidence type="ECO:0000313" key="2">
    <source>
        <dbReference type="EMBL" id="CDF04726.1"/>
    </source>
</evidence>
<gene>
    <name evidence="2" type="ORF">BN715_01051</name>
</gene>
<proteinExistence type="predicted"/>
<accession>R7MWK6</accession>
<dbReference type="Proteomes" id="UP000017908">
    <property type="component" value="Unassembled WGS sequence"/>
</dbReference>
<organism evidence="2">
    <name type="scientific">Megasphaera elsdenii CAG:570</name>
    <dbReference type="NCBI Taxonomy" id="1263087"/>
    <lineage>
        <taxon>Bacteria</taxon>
        <taxon>Bacillati</taxon>
        <taxon>Bacillota</taxon>
        <taxon>Negativicutes</taxon>
        <taxon>Veillonellales</taxon>
        <taxon>Veillonellaceae</taxon>
        <taxon>Megasphaera</taxon>
    </lineage>
</organism>
<evidence type="ECO:0000259" key="1">
    <source>
        <dbReference type="Pfam" id="PF09967"/>
    </source>
</evidence>
<protein>
    <submittedName>
        <fullName evidence="2">von Willebrand factor type A</fullName>
    </submittedName>
</protein>
<dbReference type="Pfam" id="PF09967">
    <property type="entry name" value="DUF2201"/>
    <property type="match status" value="1"/>
</dbReference>